<dbReference type="FunFam" id="1.10.510.10:FF:000476">
    <property type="entry name" value="PAS domain-containing protein tyrosine kinase family protein"/>
    <property type="match status" value="1"/>
</dbReference>
<keyword evidence="7" id="KW-0418">Kinase</keyword>
<sequence>MAAARAALTESKELRAKLEAAVAGGSRLVHTRFMETKALATAKGDEREGKEGEESDEWRYYGRGEDMGASFGVLPGHEAKADGGGFSQMPAPPGESPPRAPLAGTIAGRTSPAERQDSAESPSSPSSSSSPASLLSIAVDLSIPAEEIQLGERIGIGSYGEVHRGLWRGTEVAVKRFLDQDLSQHLMREFETEVDLMRRLRHPNVILLMGAVTKTPNLSIVTEFLHRGSLYKLLHRPQPPQVTAALSEARRMRMALDVAKGMHYLHSCDPIIVHRDLKSPNLLVDKHWMVKVCDFGLSRMKNHTFLSSKSNAGTPEWMAPEVLRNEPSDEKSDIWSYGVIFWELLTLKEPWNGLNPMQVVGAVGFSGNSLAIPEDARPEAKSLCEDCFRGNAKDRPSFLEIQKRLRPMQAMITRPGSGNGGAAAGGSPAHSSDSKPPASPSEPERPPRASPPKDEYPILP</sequence>
<evidence type="ECO:0000256" key="14">
    <source>
        <dbReference type="SAM" id="MobiDB-lite"/>
    </source>
</evidence>
<evidence type="ECO:0000256" key="6">
    <source>
        <dbReference type="ARBA" id="ARBA00022741"/>
    </source>
</evidence>
<dbReference type="PRINTS" id="PR00109">
    <property type="entry name" value="TYRKINASE"/>
</dbReference>
<evidence type="ECO:0000256" key="4">
    <source>
        <dbReference type="ARBA" id="ARBA00022527"/>
    </source>
</evidence>
<feature type="binding site" evidence="12">
    <location>
        <position position="175"/>
    </location>
    <ligand>
        <name>ATP</name>
        <dbReference type="ChEBI" id="CHEBI:30616"/>
    </ligand>
</feature>
<evidence type="ECO:0000313" key="16">
    <source>
        <dbReference type="EMBL" id="CAD8592734.1"/>
    </source>
</evidence>
<dbReference type="GO" id="GO:0016020">
    <property type="term" value="C:membrane"/>
    <property type="evidence" value="ECO:0007669"/>
    <property type="project" value="UniProtKB-SubCell"/>
</dbReference>
<evidence type="ECO:0000256" key="1">
    <source>
        <dbReference type="ARBA" id="ARBA00004370"/>
    </source>
</evidence>
<dbReference type="EMBL" id="HBEV01013010">
    <property type="protein sequence ID" value="CAD8592734.1"/>
    <property type="molecule type" value="Transcribed_RNA"/>
</dbReference>
<dbReference type="GO" id="GO:0004674">
    <property type="term" value="F:protein serine/threonine kinase activity"/>
    <property type="evidence" value="ECO:0007669"/>
    <property type="project" value="UniProtKB-KW"/>
</dbReference>
<dbReference type="InterPro" id="IPR008271">
    <property type="entry name" value="Ser/Thr_kinase_AS"/>
</dbReference>
<dbReference type="InterPro" id="IPR017441">
    <property type="entry name" value="Protein_kinase_ATP_BS"/>
</dbReference>
<evidence type="ECO:0000256" key="13">
    <source>
        <dbReference type="RuleBase" id="RU000304"/>
    </source>
</evidence>
<evidence type="ECO:0000256" key="8">
    <source>
        <dbReference type="ARBA" id="ARBA00022840"/>
    </source>
</evidence>
<accession>A0A7S0PTZ4</accession>
<dbReference type="InterPro" id="IPR051681">
    <property type="entry name" value="Ser/Thr_Kinases-Pseudokinases"/>
</dbReference>
<evidence type="ECO:0000256" key="9">
    <source>
        <dbReference type="ARBA" id="ARBA00023136"/>
    </source>
</evidence>
<keyword evidence="6 12" id="KW-0547">Nucleotide-binding</keyword>
<evidence type="ECO:0000256" key="5">
    <source>
        <dbReference type="ARBA" id="ARBA00022679"/>
    </source>
</evidence>
<dbReference type="CDD" id="cd13999">
    <property type="entry name" value="STKc_MAP3K-like"/>
    <property type="match status" value="1"/>
</dbReference>
<feature type="compositionally biased region" description="Basic and acidic residues" evidence="14">
    <location>
        <begin position="442"/>
        <end position="460"/>
    </location>
</feature>
<proteinExistence type="inferred from homology"/>
<gene>
    <name evidence="16" type="ORF">MSP1404_LOCUS10138</name>
</gene>
<feature type="compositionally biased region" description="Low complexity" evidence="14">
    <location>
        <begin position="119"/>
        <end position="131"/>
    </location>
</feature>
<evidence type="ECO:0000256" key="7">
    <source>
        <dbReference type="ARBA" id="ARBA00022777"/>
    </source>
</evidence>
<dbReference type="SUPFAM" id="SSF56112">
    <property type="entry name" value="Protein kinase-like (PK-like)"/>
    <property type="match status" value="1"/>
</dbReference>
<dbReference type="EC" id="2.7.11.1" evidence="3"/>
<evidence type="ECO:0000256" key="3">
    <source>
        <dbReference type="ARBA" id="ARBA00012513"/>
    </source>
</evidence>
<dbReference type="Pfam" id="PF07714">
    <property type="entry name" value="PK_Tyr_Ser-Thr"/>
    <property type="match status" value="1"/>
</dbReference>
<evidence type="ECO:0000256" key="10">
    <source>
        <dbReference type="ARBA" id="ARBA00047899"/>
    </source>
</evidence>
<dbReference type="SMART" id="SM00220">
    <property type="entry name" value="S_TKc"/>
    <property type="match status" value="1"/>
</dbReference>
<organism evidence="16">
    <name type="scientific">Micromonas pusilla</name>
    <name type="common">Picoplanktonic green alga</name>
    <name type="synonym">Chromulina pusilla</name>
    <dbReference type="NCBI Taxonomy" id="38833"/>
    <lineage>
        <taxon>Eukaryota</taxon>
        <taxon>Viridiplantae</taxon>
        <taxon>Chlorophyta</taxon>
        <taxon>Mamiellophyceae</taxon>
        <taxon>Mamiellales</taxon>
        <taxon>Mamiellaceae</taxon>
        <taxon>Micromonas</taxon>
    </lineage>
</organism>
<feature type="region of interest" description="Disordered" evidence="14">
    <location>
        <begin position="411"/>
        <end position="460"/>
    </location>
</feature>
<dbReference type="InterPro" id="IPR001245">
    <property type="entry name" value="Ser-Thr/Tyr_kinase_cat_dom"/>
</dbReference>
<feature type="domain" description="Protein kinase" evidence="15">
    <location>
        <begin position="148"/>
        <end position="412"/>
    </location>
</feature>
<evidence type="ECO:0000256" key="11">
    <source>
        <dbReference type="ARBA" id="ARBA00048679"/>
    </source>
</evidence>
<protein>
    <recommendedName>
        <fullName evidence="3">non-specific serine/threonine protein kinase</fullName>
        <ecNumber evidence="3">2.7.11.1</ecNumber>
    </recommendedName>
</protein>
<dbReference type="PANTHER" id="PTHR44329:SF298">
    <property type="entry name" value="MIXED LINEAGE KINASE DOMAIN-LIKE PROTEIN"/>
    <property type="match status" value="1"/>
</dbReference>
<evidence type="ECO:0000259" key="15">
    <source>
        <dbReference type="PROSITE" id="PS50011"/>
    </source>
</evidence>
<dbReference type="Gene3D" id="1.10.510.10">
    <property type="entry name" value="Transferase(Phosphotransferase) domain 1"/>
    <property type="match status" value="1"/>
</dbReference>
<feature type="compositionally biased region" description="Basic and acidic residues" evidence="14">
    <location>
        <begin position="43"/>
        <end position="66"/>
    </location>
</feature>
<keyword evidence="4 13" id="KW-0723">Serine/threonine-protein kinase</keyword>
<dbReference type="InterPro" id="IPR000719">
    <property type="entry name" value="Prot_kinase_dom"/>
</dbReference>
<keyword evidence="5" id="KW-0808">Transferase</keyword>
<comment type="subcellular location">
    <subcellularLocation>
        <location evidence="1">Membrane</location>
    </subcellularLocation>
</comment>
<dbReference type="PROSITE" id="PS00108">
    <property type="entry name" value="PROTEIN_KINASE_ST"/>
    <property type="match status" value="1"/>
</dbReference>
<feature type="compositionally biased region" description="Low complexity" evidence="14">
    <location>
        <begin position="425"/>
        <end position="436"/>
    </location>
</feature>
<evidence type="ECO:0000256" key="12">
    <source>
        <dbReference type="PROSITE-ProRule" id="PRU10141"/>
    </source>
</evidence>
<feature type="region of interest" description="Disordered" evidence="14">
    <location>
        <begin position="39"/>
        <end position="131"/>
    </location>
</feature>
<dbReference type="PROSITE" id="PS50011">
    <property type="entry name" value="PROTEIN_KINASE_DOM"/>
    <property type="match status" value="1"/>
</dbReference>
<feature type="compositionally biased region" description="Pro residues" evidence="14">
    <location>
        <begin position="90"/>
        <end position="100"/>
    </location>
</feature>
<comment type="catalytic activity">
    <reaction evidence="11">
        <text>L-seryl-[protein] + ATP = O-phospho-L-seryl-[protein] + ADP + H(+)</text>
        <dbReference type="Rhea" id="RHEA:17989"/>
        <dbReference type="Rhea" id="RHEA-COMP:9863"/>
        <dbReference type="Rhea" id="RHEA-COMP:11604"/>
        <dbReference type="ChEBI" id="CHEBI:15378"/>
        <dbReference type="ChEBI" id="CHEBI:29999"/>
        <dbReference type="ChEBI" id="CHEBI:30616"/>
        <dbReference type="ChEBI" id="CHEBI:83421"/>
        <dbReference type="ChEBI" id="CHEBI:456216"/>
        <dbReference type="EC" id="2.7.11.1"/>
    </reaction>
</comment>
<dbReference type="PROSITE" id="PS00107">
    <property type="entry name" value="PROTEIN_KINASE_ATP"/>
    <property type="match status" value="1"/>
</dbReference>
<evidence type="ECO:0000256" key="2">
    <source>
        <dbReference type="ARBA" id="ARBA00010507"/>
    </source>
</evidence>
<keyword evidence="9" id="KW-0472">Membrane</keyword>
<keyword evidence="8 12" id="KW-0067">ATP-binding</keyword>
<dbReference type="FunFam" id="3.30.200.20:FF:000060">
    <property type="entry name" value="Serine/threonine-protein kinase isoform 1"/>
    <property type="match status" value="1"/>
</dbReference>
<dbReference type="InterPro" id="IPR011009">
    <property type="entry name" value="Kinase-like_dom_sf"/>
</dbReference>
<dbReference type="PANTHER" id="PTHR44329">
    <property type="entry name" value="SERINE/THREONINE-PROTEIN KINASE TNNI3K-RELATED"/>
    <property type="match status" value="1"/>
</dbReference>
<dbReference type="Gene3D" id="3.30.200.20">
    <property type="entry name" value="Phosphorylase Kinase, domain 1"/>
    <property type="match status" value="1"/>
</dbReference>
<dbReference type="AlphaFoldDB" id="A0A7S0PTZ4"/>
<dbReference type="GO" id="GO:0005524">
    <property type="term" value="F:ATP binding"/>
    <property type="evidence" value="ECO:0007669"/>
    <property type="project" value="UniProtKB-UniRule"/>
</dbReference>
<name>A0A7S0PTZ4_MICPS</name>
<comment type="catalytic activity">
    <reaction evidence="10">
        <text>L-threonyl-[protein] + ATP = O-phospho-L-threonyl-[protein] + ADP + H(+)</text>
        <dbReference type="Rhea" id="RHEA:46608"/>
        <dbReference type="Rhea" id="RHEA-COMP:11060"/>
        <dbReference type="Rhea" id="RHEA-COMP:11605"/>
        <dbReference type="ChEBI" id="CHEBI:15378"/>
        <dbReference type="ChEBI" id="CHEBI:30013"/>
        <dbReference type="ChEBI" id="CHEBI:30616"/>
        <dbReference type="ChEBI" id="CHEBI:61977"/>
        <dbReference type="ChEBI" id="CHEBI:456216"/>
        <dbReference type="EC" id="2.7.11.1"/>
    </reaction>
</comment>
<comment type="similarity">
    <text evidence="2">Belongs to the protein kinase superfamily. TKL Ser/Thr protein kinase family. RAF subfamily.</text>
</comment>
<reference evidence="16" key="1">
    <citation type="submission" date="2021-01" db="EMBL/GenBank/DDBJ databases">
        <authorList>
            <person name="Corre E."/>
            <person name="Pelletier E."/>
            <person name="Niang G."/>
            <person name="Scheremetjew M."/>
            <person name="Finn R."/>
            <person name="Kale V."/>
            <person name="Holt S."/>
            <person name="Cochrane G."/>
            <person name="Meng A."/>
            <person name="Brown T."/>
            <person name="Cohen L."/>
        </authorList>
    </citation>
    <scope>NUCLEOTIDE SEQUENCE</scope>
    <source>
        <strain evidence="16">CCMP494</strain>
    </source>
</reference>